<name>A0A6J5RKU0_9CAUD</name>
<dbReference type="EMBL" id="LR797252">
    <property type="protein sequence ID" value="CAB4196682.1"/>
    <property type="molecule type" value="Genomic_DNA"/>
</dbReference>
<accession>A0A6J5RKU0</accession>
<organism evidence="1">
    <name type="scientific">uncultured Caudovirales phage</name>
    <dbReference type="NCBI Taxonomy" id="2100421"/>
    <lineage>
        <taxon>Viruses</taxon>
        <taxon>Duplodnaviria</taxon>
        <taxon>Heunggongvirae</taxon>
        <taxon>Uroviricota</taxon>
        <taxon>Caudoviricetes</taxon>
        <taxon>Peduoviridae</taxon>
        <taxon>Maltschvirus</taxon>
        <taxon>Maltschvirus maltsch</taxon>
    </lineage>
</organism>
<proteinExistence type="predicted"/>
<gene>
    <name evidence="1" type="ORF">UFOVP1290_202</name>
</gene>
<evidence type="ECO:0000313" key="1">
    <source>
        <dbReference type="EMBL" id="CAB4196682.1"/>
    </source>
</evidence>
<reference evidence="1" key="1">
    <citation type="submission" date="2020-05" db="EMBL/GenBank/DDBJ databases">
        <authorList>
            <person name="Chiriac C."/>
            <person name="Salcher M."/>
            <person name="Ghai R."/>
            <person name="Kavagutti S V."/>
        </authorList>
    </citation>
    <scope>NUCLEOTIDE SEQUENCE</scope>
</reference>
<protein>
    <submittedName>
        <fullName evidence="1">Uncharacterized protein</fullName>
    </submittedName>
</protein>
<sequence>MTFKYNEREMLNQLSSIKSFEHNGCELEVKFDGSDETFTATEFVAGSFTRELIQLMEKHFLMEHNDGTLEV</sequence>